<evidence type="ECO:0000313" key="2">
    <source>
        <dbReference type="Proteomes" id="UP000317839"/>
    </source>
</evidence>
<dbReference type="PANTHER" id="PTHR38471:SF2">
    <property type="entry name" value="FOUR HELIX BUNDLE PROTEIN"/>
    <property type="match status" value="1"/>
</dbReference>
<gene>
    <name evidence="1" type="ORF">FLL45_04270</name>
</gene>
<name>A0A545TIW9_9GAMM</name>
<dbReference type="Pfam" id="PF05635">
    <property type="entry name" value="23S_rRNA_IVP"/>
    <property type="match status" value="1"/>
</dbReference>
<dbReference type="CDD" id="cd16377">
    <property type="entry name" value="23S_rRNA_IVP_like"/>
    <property type="match status" value="1"/>
</dbReference>
<dbReference type="OrthoDB" id="160990at2"/>
<proteinExistence type="predicted"/>
<dbReference type="AlphaFoldDB" id="A0A545TIW9"/>
<dbReference type="NCBIfam" id="NF008912">
    <property type="entry name" value="PRK12275.1-6"/>
    <property type="match status" value="1"/>
</dbReference>
<dbReference type="InterPro" id="IPR012657">
    <property type="entry name" value="23S_rRNA-intervening_sequence"/>
</dbReference>
<evidence type="ECO:0000313" key="1">
    <source>
        <dbReference type="EMBL" id="TQV77170.1"/>
    </source>
</evidence>
<dbReference type="InterPro" id="IPR036583">
    <property type="entry name" value="23S_rRNA_IVS_sf"/>
</dbReference>
<reference evidence="1 2" key="1">
    <citation type="submission" date="2019-06" db="EMBL/GenBank/DDBJ databases">
        <title>Draft genome of Aliikangiella marina GYP-15.</title>
        <authorList>
            <person name="Wang G."/>
        </authorList>
    </citation>
    <scope>NUCLEOTIDE SEQUENCE [LARGE SCALE GENOMIC DNA]</scope>
    <source>
        <strain evidence="1 2">GYP-15</strain>
    </source>
</reference>
<dbReference type="PANTHER" id="PTHR38471">
    <property type="entry name" value="FOUR HELIX BUNDLE PROTEIN"/>
    <property type="match status" value="1"/>
</dbReference>
<dbReference type="NCBIfam" id="TIGR02436">
    <property type="entry name" value="four helix bundle protein"/>
    <property type="match status" value="1"/>
</dbReference>
<comment type="caution">
    <text evidence="1">The sequence shown here is derived from an EMBL/GenBank/DDBJ whole genome shotgun (WGS) entry which is preliminary data.</text>
</comment>
<organism evidence="1 2">
    <name type="scientific">Aliikangiella marina</name>
    <dbReference type="NCBI Taxonomy" id="1712262"/>
    <lineage>
        <taxon>Bacteria</taxon>
        <taxon>Pseudomonadati</taxon>
        <taxon>Pseudomonadota</taxon>
        <taxon>Gammaproteobacteria</taxon>
        <taxon>Oceanospirillales</taxon>
        <taxon>Pleioneaceae</taxon>
        <taxon>Aliikangiella</taxon>
    </lineage>
</organism>
<protein>
    <submittedName>
        <fullName evidence="1">Four helix bundle protein</fullName>
    </submittedName>
</protein>
<dbReference type="EMBL" id="VIKR01000001">
    <property type="protein sequence ID" value="TQV77170.1"/>
    <property type="molecule type" value="Genomic_DNA"/>
</dbReference>
<dbReference type="RefSeq" id="WP_142888530.1">
    <property type="nucleotide sequence ID" value="NZ_VIKR01000001.1"/>
</dbReference>
<dbReference type="Gene3D" id="1.20.1440.60">
    <property type="entry name" value="23S rRNA-intervening sequence"/>
    <property type="match status" value="1"/>
</dbReference>
<sequence>MKFEDMDIWQRAVGLSTDIYRFSGTIKDFGFRDQITRAGLSIPSNIAESFERESIKECTQFLTYAKASGGELYTQIIIGKNVGFLDNDTAKAWLSETKAITAILGAIIKKRRQFN</sequence>
<dbReference type="Proteomes" id="UP000317839">
    <property type="component" value="Unassembled WGS sequence"/>
</dbReference>
<keyword evidence="2" id="KW-1185">Reference proteome</keyword>
<accession>A0A545TIW9</accession>
<dbReference type="SUPFAM" id="SSF158446">
    <property type="entry name" value="IVS-encoded protein-like"/>
    <property type="match status" value="1"/>
</dbReference>